<dbReference type="PATRIC" id="fig|1423804.4.peg.1525"/>
<name>A0A0R2EW52_9LACO</name>
<accession>A0A0R2EW52</accession>
<sequence>MNEKHQEALEQQLQLLSEQSKADGVDPVELTNLTYAMIQVVSELEQANFVLTSALKTEEDADDRR</sequence>
<dbReference type="Proteomes" id="UP000051442">
    <property type="component" value="Unassembled WGS sequence"/>
</dbReference>
<protein>
    <submittedName>
        <fullName evidence="1">Uncharacterized protein</fullName>
    </submittedName>
</protein>
<organism evidence="1 2">
    <name type="scientific">Secundilactobacillus similis DSM 23365 = JCM 2765</name>
    <dbReference type="NCBI Taxonomy" id="1423804"/>
    <lineage>
        <taxon>Bacteria</taxon>
        <taxon>Bacillati</taxon>
        <taxon>Bacillota</taxon>
        <taxon>Bacilli</taxon>
        <taxon>Lactobacillales</taxon>
        <taxon>Lactobacillaceae</taxon>
        <taxon>Secundilactobacillus</taxon>
    </lineage>
</organism>
<proteinExistence type="predicted"/>
<dbReference type="AlphaFoldDB" id="A0A0R2EW52"/>
<gene>
    <name evidence="1" type="ORF">FD14_GL001410</name>
</gene>
<evidence type="ECO:0000313" key="2">
    <source>
        <dbReference type="Proteomes" id="UP000051442"/>
    </source>
</evidence>
<dbReference type="STRING" id="1423804.FD14_GL001410"/>
<evidence type="ECO:0000313" key="1">
    <source>
        <dbReference type="EMBL" id="KRN20624.1"/>
    </source>
</evidence>
<reference evidence="1 2" key="1">
    <citation type="journal article" date="2015" name="Genome Announc.">
        <title>Expanding the biotechnology potential of lactobacilli through comparative genomics of 213 strains and associated genera.</title>
        <authorList>
            <person name="Sun Z."/>
            <person name="Harris H.M."/>
            <person name="McCann A."/>
            <person name="Guo C."/>
            <person name="Argimon S."/>
            <person name="Zhang W."/>
            <person name="Yang X."/>
            <person name="Jeffery I.B."/>
            <person name="Cooney J.C."/>
            <person name="Kagawa T.F."/>
            <person name="Liu W."/>
            <person name="Song Y."/>
            <person name="Salvetti E."/>
            <person name="Wrobel A."/>
            <person name="Rasinkangas P."/>
            <person name="Parkhill J."/>
            <person name="Rea M.C."/>
            <person name="O'Sullivan O."/>
            <person name="Ritari J."/>
            <person name="Douillard F.P."/>
            <person name="Paul Ross R."/>
            <person name="Yang R."/>
            <person name="Briner A.E."/>
            <person name="Felis G.E."/>
            <person name="de Vos W.M."/>
            <person name="Barrangou R."/>
            <person name="Klaenhammer T.R."/>
            <person name="Caufield P.W."/>
            <person name="Cui Y."/>
            <person name="Zhang H."/>
            <person name="O'Toole P.W."/>
        </authorList>
    </citation>
    <scope>NUCLEOTIDE SEQUENCE [LARGE SCALE GENOMIC DNA]</scope>
    <source>
        <strain evidence="1 2">DSM 23365</strain>
    </source>
</reference>
<keyword evidence="2" id="KW-1185">Reference proteome</keyword>
<dbReference type="RefSeq" id="WP_054734447.1">
    <property type="nucleotide sequence ID" value="NZ_AYZM01000131.1"/>
</dbReference>
<comment type="caution">
    <text evidence="1">The sequence shown here is derived from an EMBL/GenBank/DDBJ whole genome shotgun (WGS) entry which is preliminary data.</text>
</comment>
<dbReference type="EMBL" id="AYZM01000131">
    <property type="protein sequence ID" value="KRN20624.1"/>
    <property type="molecule type" value="Genomic_DNA"/>
</dbReference>